<keyword evidence="3" id="KW-0067">ATP-binding</keyword>
<dbReference type="InterPro" id="IPR036890">
    <property type="entry name" value="HATPase_C_sf"/>
</dbReference>
<dbReference type="GO" id="GO:0004674">
    <property type="term" value="F:protein serine/threonine kinase activity"/>
    <property type="evidence" value="ECO:0007669"/>
    <property type="project" value="UniProtKB-KW"/>
</dbReference>
<feature type="domain" description="Histidine kinase/HSP90-like ATPase" evidence="2">
    <location>
        <begin position="36"/>
        <end position="135"/>
    </location>
</feature>
<keyword evidence="3" id="KW-0547">Nucleotide-binding</keyword>
<dbReference type="CDD" id="cd16936">
    <property type="entry name" value="HATPase_RsbW-like"/>
    <property type="match status" value="1"/>
</dbReference>
<dbReference type="GO" id="GO:0005524">
    <property type="term" value="F:ATP binding"/>
    <property type="evidence" value="ECO:0007669"/>
    <property type="project" value="UniProtKB-KW"/>
</dbReference>
<keyword evidence="4" id="KW-1185">Reference proteome</keyword>
<gene>
    <name evidence="3" type="ORF">QRX50_18960</name>
</gene>
<keyword evidence="1" id="KW-0723">Serine/threonine-protein kinase</keyword>
<accession>A0A9Y2MXU3</accession>
<evidence type="ECO:0000259" key="2">
    <source>
        <dbReference type="Pfam" id="PF13581"/>
    </source>
</evidence>
<dbReference type="Proteomes" id="UP001236014">
    <property type="component" value="Chromosome"/>
</dbReference>
<evidence type="ECO:0000313" key="3">
    <source>
        <dbReference type="EMBL" id="WIX82706.1"/>
    </source>
</evidence>
<evidence type="ECO:0000256" key="1">
    <source>
        <dbReference type="ARBA" id="ARBA00022527"/>
    </source>
</evidence>
<reference evidence="3 4" key="1">
    <citation type="submission" date="2023-06" db="EMBL/GenBank/DDBJ databases">
        <authorList>
            <person name="Oyuntsetseg B."/>
            <person name="Kim S.B."/>
        </authorList>
    </citation>
    <scope>NUCLEOTIDE SEQUENCE [LARGE SCALE GENOMIC DNA]</scope>
    <source>
        <strain evidence="3 4">2-15</strain>
    </source>
</reference>
<sequence>MPKFGEGALTAGGLSRALEPDAAMTALPLTGAGGELHQVRCWAREHLLDVDADVLIDVVQVVDELATNALSHGGPPQCVRLLRLPGRVRVEVDDSTPVRAAPRPPDNKGGRGLHLIAALCVAWGQQVTATGKTVWAELVESGNSTGS</sequence>
<evidence type="ECO:0000313" key="4">
    <source>
        <dbReference type="Proteomes" id="UP001236014"/>
    </source>
</evidence>
<dbReference type="PANTHER" id="PTHR35526">
    <property type="entry name" value="ANTI-SIGMA-F FACTOR RSBW-RELATED"/>
    <property type="match status" value="1"/>
</dbReference>
<dbReference type="Gene3D" id="3.30.565.10">
    <property type="entry name" value="Histidine kinase-like ATPase, C-terminal domain"/>
    <property type="match status" value="1"/>
</dbReference>
<name>A0A9Y2MXU3_9PSEU</name>
<protein>
    <submittedName>
        <fullName evidence="3">ATP-binding protein</fullName>
    </submittedName>
</protein>
<keyword evidence="1" id="KW-0808">Transferase</keyword>
<dbReference type="PANTHER" id="PTHR35526:SF3">
    <property type="entry name" value="ANTI-SIGMA-F FACTOR RSBW"/>
    <property type="match status" value="1"/>
</dbReference>
<dbReference type="EMBL" id="CP127294">
    <property type="protein sequence ID" value="WIX82706.1"/>
    <property type="molecule type" value="Genomic_DNA"/>
</dbReference>
<dbReference type="InterPro" id="IPR050267">
    <property type="entry name" value="Anti-sigma-factor_SerPK"/>
</dbReference>
<dbReference type="Pfam" id="PF13581">
    <property type="entry name" value="HATPase_c_2"/>
    <property type="match status" value="1"/>
</dbReference>
<dbReference type="SUPFAM" id="SSF55874">
    <property type="entry name" value="ATPase domain of HSP90 chaperone/DNA topoisomerase II/histidine kinase"/>
    <property type="match status" value="1"/>
</dbReference>
<dbReference type="KEGG" id="acab:QRX50_18960"/>
<proteinExistence type="predicted"/>
<dbReference type="InterPro" id="IPR003594">
    <property type="entry name" value="HATPase_dom"/>
</dbReference>
<keyword evidence="1" id="KW-0418">Kinase</keyword>
<dbReference type="RefSeq" id="WP_285973271.1">
    <property type="nucleotide sequence ID" value="NZ_CP127294.1"/>
</dbReference>
<organism evidence="3 4">
    <name type="scientific">Amycolatopsis carbonis</name>
    <dbReference type="NCBI Taxonomy" id="715471"/>
    <lineage>
        <taxon>Bacteria</taxon>
        <taxon>Bacillati</taxon>
        <taxon>Actinomycetota</taxon>
        <taxon>Actinomycetes</taxon>
        <taxon>Pseudonocardiales</taxon>
        <taxon>Pseudonocardiaceae</taxon>
        <taxon>Amycolatopsis</taxon>
    </lineage>
</organism>
<dbReference type="AlphaFoldDB" id="A0A9Y2MXU3"/>